<dbReference type="PANTHER" id="PTHR12975:SF6">
    <property type="entry name" value="TRAFFICKING PROTEIN PARTICLE COMPLEX SUBUNIT 8"/>
    <property type="match status" value="1"/>
</dbReference>
<name>A0A9W9CAH1_9PLEO</name>
<dbReference type="PANTHER" id="PTHR12975">
    <property type="entry name" value="TRANSPORT PROTEIN TRAPP"/>
    <property type="match status" value="1"/>
</dbReference>
<comment type="caution">
    <text evidence="2">The sequence shown here is derived from an EMBL/GenBank/DDBJ whole genome shotgun (WGS) entry which is preliminary data.</text>
</comment>
<evidence type="ECO:0000313" key="2">
    <source>
        <dbReference type="EMBL" id="KAJ4351731.1"/>
    </source>
</evidence>
<dbReference type="OrthoDB" id="203724at2759"/>
<evidence type="ECO:0000313" key="3">
    <source>
        <dbReference type="Proteomes" id="UP001140513"/>
    </source>
</evidence>
<feature type="region of interest" description="Disordered" evidence="1">
    <location>
        <begin position="1"/>
        <end position="41"/>
    </location>
</feature>
<accession>A0A9W9CAH1</accession>
<feature type="region of interest" description="Disordered" evidence="1">
    <location>
        <begin position="178"/>
        <end position="212"/>
    </location>
</feature>
<dbReference type="GeneID" id="80910604"/>
<proteinExistence type="predicted"/>
<dbReference type="EMBL" id="JAPEUX010000005">
    <property type="protein sequence ID" value="KAJ4351731.1"/>
    <property type="molecule type" value="Genomic_DNA"/>
</dbReference>
<reference evidence="2" key="1">
    <citation type="submission" date="2022-10" db="EMBL/GenBank/DDBJ databases">
        <title>Tapping the CABI collections for fungal endophytes: first genome assemblies for Collariella, Neodidymelliopsis, Ascochyta clinopodiicola, Didymella pomorum, Didymosphaeria variabile, Neocosmospora piperis and Neocucurbitaria cava.</title>
        <authorList>
            <person name="Hill R."/>
        </authorList>
    </citation>
    <scope>NUCLEOTIDE SEQUENCE</scope>
    <source>
        <strain evidence="2">IMI 356815</strain>
    </source>
</reference>
<organism evidence="2 3">
    <name type="scientific">Didymosphaeria variabile</name>
    <dbReference type="NCBI Taxonomy" id="1932322"/>
    <lineage>
        <taxon>Eukaryota</taxon>
        <taxon>Fungi</taxon>
        <taxon>Dikarya</taxon>
        <taxon>Ascomycota</taxon>
        <taxon>Pezizomycotina</taxon>
        <taxon>Dothideomycetes</taxon>
        <taxon>Pleosporomycetidae</taxon>
        <taxon>Pleosporales</taxon>
        <taxon>Massarineae</taxon>
        <taxon>Didymosphaeriaceae</taxon>
        <taxon>Didymosphaeria</taxon>
    </lineage>
</organism>
<dbReference type="RefSeq" id="XP_056070087.1">
    <property type="nucleotide sequence ID" value="XM_056215840.1"/>
</dbReference>
<feature type="compositionally biased region" description="Polar residues" evidence="1">
    <location>
        <begin position="187"/>
        <end position="205"/>
    </location>
</feature>
<feature type="compositionally biased region" description="Polar residues" evidence="1">
    <location>
        <begin position="80"/>
        <end position="92"/>
    </location>
</feature>
<feature type="compositionally biased region" description="Basic and acidic residues" evidence="1">
    <location>
        <begin position="771"/>
        <end position="783"/>
    </location>
</feature>
<keyword evidence="3" id="KW-1185">Reference proteome</keyword>
<evidence type="ECO:0000256" key="1">
    <source>
        <dbReference type="SAM" id="MobiDB-lite"/>
    </source>
</evidence>
<evidence type="ECO:0008006" key="4">
    <source>
        <dbReference type="Google" id="ProtNLM"/>
    </source>
</evidence>
<dbReference type="Proteomes" id="UP001140513">
    <property type="component" value="Unassembled WGS sequence"/>
</dbReference>
<protein>
    <recommendedName>
        <fullName evidence="4">ER-golgi trafficking TRAPP I complex 85 kDa subunit-domain-containing protein</fullName>
    </recommendedName>
</protein>
<sequence>MTPIQDATPKPPKYPADLDTSIVLPKQRASPASSLASLPYRTSNPSLHKLFESTASISTSRPSSGSATPTASVIPGSVFSPGSRQNGTGTPSSLPPGVSDEHRTLIQQAYAPHVVVVADNETEELIRGKGLDGGLLQLLRPFGESISGKVTIRDSVGASKSYEDFGVRFVSMDEVLGRPPVSERPLPQQNPANGQGDQGRASTTAIRPRPVGGDVAEVEELVDRHLQYTEFNAQGSVPDYLNRGEPAAQESGRSPFYTLYLRRLLSGLPMVPHETFAHPVVGVIATSSRSAAPVEELRDLYNRQHQGDLRVPQWVDGLFLRYYVFIHEEESGDIAKSNTTFDSMKRHFGLNCHLLRLKGQQCISSDDDAVRLPSCEWLSASEELAEIQKQESADEFTDPTPHIPDSDVTAIRTFVRELVAQSMVPHMERNIHQWNEQILARRRGLSGRFMSLSKRWTTFGSSRSSSASTITPSNTNYDSAGGFYRPDAPEALMRRLADYCFMLRDTKLALSTYEILCTDFNNDKAWQHYAGAAEMAALSALLSPAALTAKIRTEKIDEWIRSATYSYTDRQRSATPFYALRTLALSLELLRLRGTSATDDAARWGSRILELNLVGPIGAALFTERISACFSIRPGLGVLKLGSRRRKAAFWSVLAAQEWWRQNKALQAEKCLDAALHLYGARTESTEGGPVRLPFDDMQHFVDELRQQILGLRLANRGLGEDEEIGEAQQSMLVEEATETLDASPRAHRKSLVGAVAPNIDAGPLSPTLERTPEKDDLFEGAV</sequence>
<dbReference type="InterPro" id="IPR024420">
    <property type="entry name" value="TRAPP_III_complex_Trs85"/>
</dbReference>
<feature type="compositionally biased region" description="Low complexity" evidence="1">
    <location>
        <begin position="57"/>
        <end position="72"/>
    </location>
</feature>
<feature type="region of interest" description="Disordered" evidence="1">
    <location>
        <begin position="57"/>
        <end position="99"/>
    </location>
</feature>
<gene>
    <name evidence="2" type="ORF">N0V89_007074</name>
</gene>
<feature type="region of interest" description="Disordered" evidence="1">
    <location>
        <begin position="754"/>
        <end position="783"/>
    </location>
</feature>
<dbReference type="GO" id="GO:1990072">
    <property type="term" value="C:TRAPPIII protein complex"/>
    <property type="evidence" value="ECO:0007669"/>
    <property type="project" value="TreeGrafter"/>
</dbReference>
<dbReference type="AlphaFoldDB" id="A0A9W9CAH1"/>
<feature type="compositionally biased region" description="Low complexity" evidence="1">
    <location>
        <begin position="29"/>
        <end position="39"/>
    </location>
</feature>
<dbReference type="Pfam" id="PF12739">
    <property type="entry name" value="TRAPPC-Trs85"/>
    <property type="match status" value="1"/>
</dbReference>